<sequence>MQSQHEKHQAILSGFFFFKVFLISLLVTSLVYHSYNIFHVKDLNRQVVSDYSQIYAIIRRFNAYYNNTSSTLTVAGQYDSDPVSVLVNETTEVKDLTPGIKELHQELKQILGNNLWTVAVLAYPAGYSHFLPLRERYKQDFTNYNQNTLMVNIIERENLSHTYQHFYGCNLKISPEYIENGSEARLRTIYLPIYNNRALNAVLAVDIQQQYIADSLNKYNKEHFTVLNNQQSANSYSTQYLLPCSDQDPITIGVNYIDVLEKSIVVSILITLLVSAVTILIKQQEASIKRDRMTNFYRRDYYESRLNKMHQFAMLLIDIDHFKMVNDNFGHKKGDEVIQGLARIIEQQIRNDDIAIRWGGEEFIVLFQSMSAHHLQDKAERIRKAVEETPIAGLHMTISIGGISTNNSAFSSAYKLADSALYESKRRGRNMVTMA</sequence>
<dbReference type="SMART" id="SM00267">
    <property type="entry name" value="GGDEF"/>
    <property type="match status" value="1"/>
</dbReference>
<feature type="transmembrane region" description="Helical" evidence="3">
    <location>
        <begin position="264"/>
        <end position="281"/>
    </location>
</feature>
<evidence type="ECO:0000313" key="6">
    <source>
        <dbReference type="Proteomes" id="UP000838672"/>
    </source>
</evidence>
<dbReference type="SUPFAM" id="SSF55073">
    <property type="entry name" value="Nucleotide cyclase"/>
    <property type="match status" value="1"/>
</dbReference>
<evidence type="ECO:0000259" key="4">
    <source>
        <dbReference type="PROSITE" id="PS50887"/>
    </source>
</evidence>
<feature type="domain" description="GGDEF" evidence="4">
    <location>
        <begin position="310"/>
        <end position="435"/>
    </location>
</feature>
<keyword evidence="6" id="KW-1185">Reference proteome</keyword>
<accession>A0ABM8ZWW7</accession>
<dbReference type="NCBIfam" id="TIGR00254">
    <property type="entry name" value="GGDEF"/>
    <property type="match status" value="1"/>
</dbReference>
<evidence type="ECO:0000256" key="3">
    <source>
        <dbReference type="SAM" id="Phobius"/>
    </source>
</evidence>
<comment type="catalytic activity">
    <reaction evidence="2">
        <text>2 GTP = 3',3'-c-di-GMP + 2 diphosphate</text>
        <dbReference type="Rhea" id="RHEA:24898"/>
        <dbReference type="ChEBI" id="CHEBI:33019"/>
        <dbReference type="ChEBI" id="CHEBI:37565"/>
        <dbReference type="ChEBI" id="CHEBI:58805"/>
        <dbReference type="EC" id="2.7.7.65"/>
    </reaction>
</comment>
<dbReference type="Gene3D" id="3.30.70.270">
    <property type="match status" value="1"/>
</dbReference>
<dbReference type="PANTHER" id="PTHR45138:SF9">
    <property type="entry name" value="DIGUANYLATE CYCLASE DGCM-RELATED"/>
    <property type="match status" value="1"/>
</dbReference>
<organism evidence="5 6">
    <name type="scientific">Vibrio stylophorae</name>
    <dbReference type="NCBI Taxonomy" id="659351"/>
    <lineage>
        <taxon>Bacteria</taxon>
        <taxon>Pseudomonadati</taxon>
        <taxon>Pseudomonadota</taxon>
        <taxon>Gammaproteobacteria</taxon>
        <taxon>Vibrionales</taxon>
        <taxon>Vibrionaceae</taxon>
        <taxon>Vibrio</taxon>
    </lineage>
</organism>
<dbReference type="Proteomes" id="UP000838672">
    <property type="component" value="Unassembled WGS sequence"/>
</dbReference>
<feature type="transmembrane region" description="Helical" evidence="3">
    <location>
        <begin position="12"/>
        <end position="35"/>
    </location>
</feature>
<gene>
    <name evidence="5" type="ORF">VST7929_02785</name>
</gene>
<protein>
    <recommendedName>
        <fullName evidence="1">diguanylate cyclase</fullName>
        <ecNumber evidence="1">2.7.7.65</ecNumber>
    </recommendedName>
</protein>
<dbReference type="InterPro" id="IPR043128">
    <property type="entry name" value="Rev_trsase/Diguanyl_cyclase"/>
</dbReference>
<dbReference type="InterPro" id="IPR029787">
    <property type="entry name" value="Nucleotide_cyclase"/>
</dbReference>
<dbReference type="EC" id="2.7.7.65" evidence="1"/>
<reference evidence="5" key="1">
    <citation type="submission" date="2021-11" db="EMBL/GenBank/DDBJ databases">
        <authorList>
            <person name="Rodrigo-Torres L."/>
            <person name="Arahal R. D."/>
            <person name="Lucena T."/>
        </authorList>
    </citation>
    <scope>NUCLEOTIDE SEQUENCE</scope>
    <source>
        <strain evidence="5">CECT 7929</strain>
    </source>
</reference>
<evidence type="ECO:0000256" key="1">
    <source>
        <dbReference type="ARBA" id="ARBA00012528"/>
    </source>
</evidence>
<proteinExistence type="predicted"/>
<name>A0ABM8ZWW7_9VIBR</name>
<dbReference type="CDD" id="cd01949">
    <property type="entry name" value="GGDEF"/>
    <property type="match status" value="1"/>
</dbReference>
<dbReference type="Pfam" id="PF00990">
    <property type="entry name" value="GGDEF"/>
    <property type="match status" value="1"/>
</dbReference>
<keyword evidence="3" id="KW-0472">Membrane</keyword>
<dbReference type="InterPro" id="IPR000160">
    <property type="entry name" value="GGDEF_dom"/>
</dbReference>
<keyword evidence="3" id="KW-0812">Transmembrane</keyword>
<dbReference type="InterPro" id="IPR050469">
    <property type="entry name" value="Diguanylate_Cyclase"/>
</dbReference>
<dbReference type="EMBL" id="CAKLDI010000002">
    <property type="protein sequence ID" value="CAH0535124.1"/>
    <property type="molecule type" value="Genomic_DNA"/>
</dbReference>
<evidence type="ECO:0000313" key="5">
    <source>
        <dbReference type="EMBL" id="CAH0535124.1"/>
    </source>
</evidence>
<comment type="caution">
    <text evidence="5">The sequence shown here is derived from an EMBL/GenBank/DDBJ whole genome shotgun (WGS) entry which is preliminary data.</text>
</comment>
<evidence type="ECO:0000256" key="2">
    <source>
        <dbReference type="ARBA" id="ARBA00034247"/>
    </source>
</evidence>
<dbReference type="PROSITE" id="PS50887">
    <property type="entry name" value="GGDEF"/>
    <property type="match status" value="1"/>
</dbReference>
<dbReference type="PANTHER" id="PTHR45138">
    <property type="entry name" value="REGULATORY COMPONENTS OF SENSORY TRANSDUCTION SYSTEM"/>
    <property type="match status" value="1"/>
</dbReference>
<dbReference type="RefSeq" id="WP_237467984.1">
    <property type="nucleotide sequence ID" value="NZ_CAKLDI010000002.1"/>
</dbReference>
<keyword evidence="3" id="KW-1133">Transmembrane helix</keyword>